<comment type="caution">
    <text evidence="2">The sequence shown here is derived from an EMBL/GenBank/DDBJ whole genome shotgun (WGS) entry which is preliminary data.</text>
</comment>
<reference evidence="2 3" key="1">
    <citation type="submission" date="2019-02" db="EMBL/GenBank/DDBJ databases">
        <title>Bacterial novel species Mucilaginibacter sp. 17JY9-4 isolated from soil.</title>
        <authorList>
            <person name="Jung H.-Y."/>
        </authorList>
    </citation>
    <scope>NUCLEOTIDE SEQUENCE [LARGE SCALE GENOMIC DNA]</scope>
    <source>
        <strain evidence="2 3">17JY9-4</strain>
    </source>
</reference>
<evidence type="ECO:0000313" key="2">
    <source>
        <dbReference type="EMBL" id="RYU90359.1"/>
    </source>
</evidence>
<accession>A0A4Q5LNH0</accession>
<dbReference type="AlphaFoldDB" id="A0A4Q5LNH0"/>
<name>A0A4Q5LNH0_9SPHI</name>
<evidence type="ECO:0000259" key="1">
    <source>
        <dbReference type="Pfam" id="PF03167"/>
    </source>
</evidence>
<dbReference type="RefSeq" id="WP_129877009.1">
    <property type="nucleotide sequence ID" value="NZ_SEWG01000004.1"/>
</dbReference>
<dbReference type="Gene3D" id="3.40.470.10">
    <property type="entry name" value="Uracil-DNA glycosylase-like domain"/>
    <property type="match status" value="1"/>
</dbReference>
<keyword evidence="2" id="KW-0326">Glycosidase</keyword>
<dbReference type="Pfam" id="PF03167">
    <property type="entry name" value="UDG"/>
    <property type="match status" value="1"/>
</dbReference>
<dbReference type="InterPro" id="IPR036895">
    <property type="entry name" value="Uracil-DNA_glycosylase-like_sf"/>
</dbReference>
<dbReference type="NCBIfam" id="TIGR04274">
    <property type="entry name" value="hypoxanDNAglyco"/>
    <property type="match status" value="1"/>
</dbReference>
<dbReference type="SUPFAM" id="SSF52141">
    <property type="entry name" value="Uracil-DNA glycosylase-like"/>
    <property type="match status" value="1"/>
</dbReference>
<dbReference type="InterPro" id="IPR005122">
    <property type="entry name" value="Uracil-DNA_glycosylase-like"/>
</dbReference>
<proteinExistence type="predicted"/>
<keyword evidence="3" id="KW-1185">Reference proteome</keyword>
<dbReference type="GO" id="GO:0033958">
    <property type="term" value="F:DNA-deoxyinosine glycosylase activity"/>
    <property type="evidence" value="ECO:0007669"/>
    <property type="project" value="UniProtKB-EC"/>
</dbReference>
<sequence>MDRKTSFTMAEIEAIKKLVNEKVIATSNKQKAIRDKIRKIGFHFSDFSSKKGYTIKDFEELISSGAIKILGEGIQRTFSTGNSNPIRQIALKAKDSELSKQHKKSLEPLVDGSIEILILGSMPGEYSLSVGEYYAHSGNRFWKIIAQITNSKIPKSYDEKRGLLKEYKIGLWDVADSAMRIGSLDSNMTGEIPNDINEFLKNHSKIKVVGLNGGKAVNLFNKFFNKQPNVIYYNLSSTSGANTSITFEESCRDWQRIFS</sequence>
<dbReference type="OrthoDB" id="9799921at2"/>
<dbReference type="CDD" id="cd10032">
    <property type="entry name" value="UDG-F6_HDG"/>
    <property type="match status" value="1"/>
</dbReference>
<dbReference type="EMBL" id="SEWG01000004">
    <property type="protein sequence ID" value="RYU90359.1"/>
    <property type="molecule type" value="Genomic_DNA"/>
</dbReference>
<feature type="domain" description="Uracil-DNA glycosylase-like" evidence="1">
    <location>
        <begin position="113"/>
        <end position="243"/>
    </location>
</feature>
<dbReference type="Proteomes" id="UP000293331">
    <property type="component" value="Unassembled WGS sequence"/>
</dbReference>
<dbReference type="EC" id="3.2.2.15" evidence="2"/>
<protein>
    <submittedName>
        <fullName evidence="2">DNA-deoxyinosine glycosylase</fullName>
        <ecNumber evidence="2">3.2.2.15</ecNumber>
    </submittedName>
</protein>
<organism evidence="2 3">
    <name type="scientific">Mucilaginibacter terrigena</name>
    <dbReference type="NCBI Taxonomy" id="2492395"/>
    <lineage>
        <taxon>Bacteria</taxon>
        <taxon>Pseudomonadati</taxon>
        <taxon>Bacteroidota</taxon>
        <taxon>Sphingobacteriia</taxon>
        <taxon>Sphingobacteriales</taxon>
        <taxon>Sphingobacteriaceae</taxon>
        <taxon>Mucilaginibacter</taxon>
    </lineage>
</organism>
<gene>
    <name evidence="2" type="ORF">EWM62_12595</name>
</gene>
<dbReference type="InterPro" id="IPR026353">
    <property type="entry name" value="Hypoxan-DNA_Glyclase"/>
</dbReference>
<keyword evidence="2" id="KW-0378">Hydrolase</keyword>
<evidence type="ECO:0000313" key="3">
    <source>
        <dbReference type="Proteomes" id="UP000293331"/>
    </source>
</evidence>